<dbReference type="PANTHER" id="PTHR14614:SF39">
    <property type="entry name" value="HISTIDINE PROTEIN METHYLTRANSFERASE 1 HOMOLOG"/>
    <property type="match status" value="1"/>
</dbReference>
<evidence type="ECO:0000256" key="6">
    <source>
        <dbReference type="ARBA" id="ARBA00022679"/>
    </source>
</evidence>
<protein>
    <recommendedName>
        <fullName evidence="3">protein-histidine N-methyltransferase</fullName>
        <ecNumber evidence="3">2.1.1.85</ecNumber>
    </recommendedName>
</protein>
<dbReference type="InterPro" id="IPR019410">
    <property type="entry name" value="Methyltransf_16"/>
</dbReference>
<proteinExistence type="inferred from homology"/>
<name>A0A0C2XV38_SERVB</name>
<evidence type="ECO:0000256" key="3">
    <source>
        <dbReference type="ARBA" id="ARBA00012533"/>
    </source>
</evidence>
<sequence length="412" mass="45863">MFKFNFGKILDYPLELEEDDQDATLTDDASDEIIIVSPRTEQNQPQDVQKRPQDACEEVSLDDLMKTLSPVISYTPLVIKSRKRSGDDKEHSITLPRRDLYDARFQIISEGALSSDSESEEEEDLMEVEETRPPLDRHNPPTHLDYIDAPSDLIPDIYEGGLKTWECSIDVVEYLSQLEDTLQGKTMLEVGCGTAIPSAYLLQTLFSSTETPSAETQTILHMQDYNKSVLELVTLPNLILAWYSSLAAHPYRTNLALPTADPSSPGELSITPELIHAFHESLNTYHIHLRFWAGAWSTFEPRPKGTPAFDIIITSETIYRSVNVSSLLTVLRSASVVNSESTQQGFFAGLMNKSQTATHSLVLVAAKVLYFGVGGSVDEFKGMAERAGATVHTVLDIEMGVGRRILKLEFTS</sequence>
<keyword evidence="6" id="KW-0808">Transferase</keyword>
<keyword evidence="11" id="KW-1185">Reference proteome</keyword>
<gene>
    <name evidence="10" type="ORF">M408DRAFT_20108</name>
</gene>
<evidence type="ECO:0000256" key="2">
    <source>
        <dbReference type="ARBA" id="ARBA00004496"/>
    </source>
</evidence>
<evidence type="ECO:0000256" key="7">
    <source>
        <dbReference type="ARBA" id="ARBA00022691"/>
    </source>
</evidence>
<reference evidence="11" key="2">
    <citation type="submission" date="2015-01" db="EMBL/GenBank/DDBJ databases">
        <title>Evolutionary Origins and Diversification of the Mycorrhizal Mutualists.</title>
        <authorList>
            <consortium name="DOE Joint Genome Institute"/>
            <consortium name="Mycorrhizal Genomics Consortium"/>
            <person name="Kohler A."/>
            <person name="Kuo A."/>
            <person name="Nagy L.G."/>
            <person name="Floudas D."/>
            <person name="Copeland A."/>
            <person name="Barry K.W."/>
            <person name="Cichocki N."/>
            <person name="Veneault-Fourrey C."/>
            <person name="LaButti K."/>
            <person name="Lindquist E.A."/>
            <person name="Lipzen A."/>
            <person name="Lundell T."/>
            <person name="Morin E."/>
            <person name="Murat C."/>
            <person name="Riley R."/>
            <person name="Ohm R."/>
            <person name="Sun H."/>
            <person name="Tunlid A."/>
            <person name="Henrissat B."/>
            <person name="Grigoriev I.V."/>
            <person name="Hibbett D.S."/>
            <person name="Martin F."/>
        </authorList>
    </citation>
    <scope>NUCLEOTIDE SEQUENCE [LARGE SCALE GENOMIC DNA]</scope>
    <source>
        <strain evidence="11">MAFF 305830</strain>
    </source>
</reference>
<dbReference type="EC" id="2.1.1.85" evidence="3"/>
<dbReference type="Proteomes" id="UP000054097">
    <property type="component" value="Unassembled WGS sequence"/>
</dbReference>
<evidence type="ECO:0000313" key="10">
    <source>
        <dbReference type="EMBL" id="KIM32752.1"/>
    </source>
</evidence>
<keyword evidence="5" id="KW-0489">Methyltransferase</keyword>
<dbReference type="InterPro" id="IPR029063">
    <property type="entry name" value="SAM-dependent_MTases_sf"/>
</dbReference>
<dbReference type="SUPFAM" id="SSF53335">
    <property type="entry name" value="S-adenosyl-L-methionine-dependent methyltransferases"/>
    <property type="match status" value="1"/>
</dbReference>
<comment type="subcellular location">
    <subcellularLocation>
        <location evidence="2">Cytoplasm</location>
    </subcellularLocation>
    <subcellularLocation>
        <location evidence="1">Nucleus</location>
    </subcellularLocation>
</comment>
<keyword evidence="8" id="KW-0539">Nucleus</keyword>
<organism evidence="10 11">
    <name type="scientific">Serendipita vermifera MAFF 305830</name>
    <dbReference type="NCBI Taxonomy" id="933852"/>
    <lineage>
        <taxon>Eukaryota</taxon>
        <taxon>Fungi</taxon>
        <taxon>Dikarya</taxon>
        <taxon>Basidiomycota</taxon>
        <taxon>Agaricomycotina</taxon>
        <taxon>Agaricomycetes</taxon>
        <taxon>Sebacinales</taxon>
        <taxon>Serendipitaceae</taxon>
        <taxon>Serendipita</taxon>
    </lineage>
</organism>
<dbReference type="OrthoDB" id="1723750at2759"/>
<keyword evidence="4" id="KW-0963">Cytoplasm</keyword>
<evidence type="ECO:0000313" key="11">
    <source>
        <dbReference type="Proteomes" id="UP000054097"/>
    </source>
</evidence>
<dbReference type="GO" id="GO:0018064">
    <property type="term" value="F:protein-L-histidine N-tele-methyltransferase activity"/>
    <property type="evidence" value="ECO:0007669"/>
    <property type="project" value="UniProtKB-EC"/>
</dbReference>
<reference evidence="10 11" key="1">
    <citation type="submission" date="2014-04" db="EMBL/GenBank/DDBJ databases">
        <authorList>
            <consortium name="DOE Joint Genome Institute"/>
            <person name="Kuo A."/>
            <person name="Zuccaro A."/>
            <person name="Kohler A."/>
            <person name="Nagy L.G."/>
            <person name="Floudas D."/>
            <person name="Copeland A."/>
            <person name="Barry K.W."/>
            <person name="Cichocki N."/>
            <person name="Veneault-Fourrey C."/>
            <person name="LaButti K."/>
            <person name="Lindquist E.A."/>
            <person name="Lipzen A."/>
            <person name="Lundell T."/>
            <person name="Morin E."/>
            <person name="Murat C."/>
            <person name="Sun H."/>
            <person name="Tunlid A."/>
            <person name="Henrissat B."/>
            <person name="Grigoriev I.V."/>
            <person name="Hibbett D.S."/>
            <person name="Martin F."/>
            <person name="Nordberg H.P."/>
            <person name="Cantor M.N."/>
            <person name="Hua S.X."/>
        </authorList>
    </citation>
    <scope>NUCLEOTIDE SEQUENCE [LARGE SCALE GENOMIC DNA]</scope>
    <source>
        <strain evidence="10 11">MAFF 305830</strain>
    </source>
</reference>
<dbReference type="AlphaFoldDB" id="A0A0C2XV38"/>
<evidence type="ECO:0000256" key="8">
    <source>
        <dbReference type="ARBA" id="ARBA00023242"/>
    </source>
</evidence>
<evidence type="ECO:0000256" key="4">
    <source>
        <dbReference type="ARBA" id="ARBA00022490"/>
    </source>
</evidence>
<accession>A0A0C2XV38</accession>
<evidence type="ECO:0000256" key="5">
    <source>
        <dbReference type="ARBA" id="ARBA00022603"/>
    </source>
</evidence>
<comment type="similarity">
    <text evidence="9">Belongs to the methyltransferase superfamily. METTL18 family.</text>
</comment>
<dbReference type="PANTHER" id="PTHR14614">
    <property type="entry name" value="HEPATOCELLULAR CARCINOMA-ASSOCIATED ANTIGEN"/>
    <property type="match status" value="1"/>
</dbReference>
<dbReference type="EMBL" id="KN824279">
    <property type="protein sequence ID" value="KIM32752.1"/>
    <property type="molecule type" value="Genomic_DNA"/>
</dbReference>
<dbReference type="HOGENOM" id="CLU_038704_1_1_1"/>
<dbReference type="STRING" id="933852.A0A0C2XV38"/>
<evidence type="ECO:0000256" key="1">
    <source>
        <dbReference type="ARBA" id="ARBA00004123"/>
    </source>
</evidence>
<dbReference type="Gene3D" id="3.40.50.150">
    <property type="entry name" value="Vaccinia Virus protein VP39"/>
    <property type="match status" value="1"/>
</dbReference>
<evidence type="ECO:0000256" key="9">
    <source>
        <dbReference type="ARBA" id="ARBA00038126"/>
    </source>
</evidence>
<keyword evidence="7" id="KW-0949">S-adenosyl-L-methionine</keyword>
<dbReference type="GO" id="GO:0005737">
    <property type="term" value="C:cytoplasm"/>
    <property type="evidence" value="ECO:0007669"/>
    <property type="project" value="UniProtKB-SubCell"/>
</dbReference>
<dbReference type="GO" id="GO:0032259">
    <property type="term" value="P:methylation"/>
    <property type="evidence" value="ECO:0007669"/>
    <property type="project" value="UniProtKB-KW"/>
</dbReference>
<dbReference type="GO" id="GO:0005634">
    <property type="term" value="C:nucleus"/>
    <property type="evidence" value="ECO:0007669"/>
    <property type="project" value="UniProtKB-SubCell"/>
</dbReference>